<accession>A0ABR6JFW6</accession>
<keyword evidence="1" id="KW-1133">Transmembrane helix</keyword>
<protein>
    <submittedName>
        <fullName evidence="2">K+-transporting ATPase c subunit</fullName>
    </submittedName>
</protein>
<keyword evidence="1" id="KW-0472">Membrane</keyword>
<dbReference type="Proteomes" id="UP000534590">
    <property type="component" value="Unassembled WGS sequence"/>
</dbReference>
<reference evidence="2 3" key="1">
    <citation type="submission" date="2020-08" db="EMBL/GenBank/DDBJ databases">
        <title>Genomic Encyclopedia of Type Strains, Phase IV (KMG-V): Genome sequencing to study the core and pangenomes of soil and plant-associated prokaryotes.</title>
        <authorList>
            <person name="Whitman W."/>
        </authorList>
    </citation>
    <scope>NUCLEOTIDE SEQUENCE [LARGE SCALE GENOMIC DNA]</scope>
    <source>
        <strain evidence="2 3">SEMIA 461</strain>
    </source>
</reference>
<organism evidence="2 3">
    <name type="scientific">Agrobacterium radiobacter</name>
    <dbReference type="NCBI Taxonomy" id="362"/>
    <lineage>
        <taxon>Bacteria</taxon>
        <taxon>Pseudomonadati</taxon>
        <taxon>Pseudomonadota</taxon>
        <taxon>Alphaproteobacteria</taxon>
        <taxon>Hyphomicrobiales</taxon>
        <taxon>Rhizobiaceae</taxon>
        <taxon>Rhizobium/Agrobacterium group</taxon>
        <taxon>Agrobacterium</taxon>
        <taxon>Agrobacterium tumefaciens complex</taxon>
    </lineage>
</organism>
<keyword evidence="3" id="KW-1185">Reference proteome</keyword>
<dbReference type="EMBL" id="JACIHP010000010">
    <property type="protein sequence ID" value="MBB4493396.1"/>
    <property type="molecule type" value="Genomic_DNA"/>
</dbReference>
<evidence type="ECO:0000313" key="2">
    <source>
        <dbReference type="EMBL" id="MBB4493396.1"/>
    </source>
</evidence>
<feature type="transmembrane region" description="Helical" evidence="1">
    <location>
        <begin position="41"/>
        <end position="61"/>
    </location>
</feature>
<keyword evidence="1" id="KW-0812">Transmembrane</keyword>
<gene>
    <name evidence="2" type="ORF">GGE40_005248</name>
</gene>
<comment type="caution">
    <text evidence="2">The sequence shown here is derived from an EMBL/GenBank/DDBJ whole genome shotgun (WGS) entry which is preliminary data.</text>
</comment>
<name>A0ABR6JFW6_AGRRD</name>
<dbReference type="RefSeq" id="WP_080865208.1">
    <property type="nucleotide sequence ID" value="NZ_JACIGS010000010.1"/>
</dbReference>
<evidence type="ECO:0000256" key="1">
    <source>
        <dbReference type="SAM" id="Phobius"/>
    </source>
</evidence>
<evidence type="ECO:0000313" key="3">
    <source>
        <dbReference type="Proteomes" id="UP000534590"/>
    </source>
</evidence>
<feature type="transmembrane region" description="Helical" evidence="1">
    <location>
        <begin position="6"/>
        <end position="29"/>
    </location>
</feature>
<proteinExistence type="predicted"/>
<sequence length="66" mass="6931">MSPIAFHVVAILFMLFFIGTFGLNFPIFVSTMGVRIFHADAAGYGLLSSITAVGTITGAFLNAGCD</sequence>